<organism evidence="4 5">
    <name type="scientific">Desulfovibrio psychrotolerans</name>
    <dbReference type="NCBI Taxonomy" id="415242"/>
    <lineage>
        <taxon>Bacteria</taxon>
        <taxon>Pseudomonadati</taxon>
        <taxon>Thermodesulfobacteriota</taxon>
        <taxon>Desulfovibrionia</taxon>
        <taxon>Desulfovibrionales</taxon>
        <taxon>Desulfovibrionaceae</taxon>
        <taxon>Desulfovibrio</taxon>
    </lineage>
</organism>
<dbReference type="GO" id="GO:0047617">
    <property type="term" value="F:fatty acyl-CoA hydrolase activity"/>
    <property type="evidence" value="ECO:0007669"/>
    <property type="project" value="InterPro"/>
</dbReference>
<keyword evidence="5" id="KW-1185">Reference proteome</keyword>
<dbReference type="RefSeq" id="WP_174408630.1">
    <property type="nucleotide sequence ID" value="NZ_BLVP01000002.1"/>
</dbReference>
<evidence type="ECO:0000313" key="5">
    <source>
        <dbReference type="Proteomes" id="UP000503820"/>
    </source>
</evidence>
<evidence type="ECO:0000256" key="1">
    <source>
        <dbReference type="ARBA" id="ARBA00008324"/>
    </source>
</evidence>
<gene>
    <name evidence="4" type="ORF">DSM19430T_06090</name>
</gene>
<dbReference type="InterPro" id="IPR006683">
    <property type="entry name" value="Thioestr_dom"/>
</dbReference>
<comment type="similarity">
    <text evidence="1">Belongs to the thioesterase PaaI family.</text>
</comment>
<dbReference type="SUPFAM" id="SSF54637">
    <property type="entry name" value="Thioesterase/thiol ester dehydrase-isomerase"/>
    <property type="match status" value="1"/>
</dbReference>
<dbReference type="CDD" id="cd03443">
    <property type="entry name" value="PaaI_thioesterase"/>
    <property type="match status" value="1"/>
</dbReference>
<dbReference type="Pfam" id="PF03061">
    <property type="entry name" value="4HBT"/>
    <property type="match status" value="1"/>
</dbReference>
<accession>A0A7J0BRZ5</accession>
<dbReference type="AlphaFoldDB" id="A0A7J0BRZ5"/>
<feature type="domain" description="Thioesterase" evidence="3">
    <location>
        <begin position="51"/>
        <end position="124"/>
    </location>
</feature>
<dbReference type="InterPro" id="IPR029069">
    <property type="entry name" value="HotDog_dom_sf"/>
</dbReference>
<dbReference type="PANTHER" id="PTHR21660:SF1">
    <property type="entry name" value="ACYL-COENZYME A THIOESTERASE 13"/>
    <property type="match status" value="1"/>
</dbReference>
<comment type="caution">
    <text evidence="4">The sequence shown here is derived from an EMBL/GenBank/DDBJ whole genome shotgun (WGS) entry which is preliminary data.</text>
</comment>
<protein>
    <submittedName>
        <fullName evidence="4">Thioesterase</fullName>
    </submittedName>
</protein>
<keyword evidence="2" id="KW-0378">Hydrolase</keyword>
<evidence type="ECO:0000256" key="2">
    <source>
        <dbReference type="ARBA" id="ARBA00022801"/>
    </source>
</evidence>
<dbReference type="NCBIfam" id="TIGR00369">
    <property type="entry name" value="unchar_dom_1"/>
    <property type="match status" value="1"/>
</dbReference>
<dbReference type="PANTHER" id="PTHR21660">
    <property type="entry name" value="THIOESTERASE SUPERFAMILY MEMBER-RELATED"/>
    <property type="match status" value="1"/>
</dbReference>
<dbReference type="InterPro" id="IPR039298">
    <property type="entry name" value="ACOT13"/>
</dbReference>
<dbReference type="EMBL" id="BLVP01000002">
    <property type="protein sequence ID" value="GFM35925.1"/>
    <property type="molecule type" value="Genomic_DNA"/>
</dbReference>
<dbReference type="Proteomes" id="UP000503820">
    <property type="component" value="Unassembled WGS sequence"/>
</dbReference>
<proteinExistence type="inferred from homology"/>
<dbReference type="InterPro" id="IPR003736">
    <property type="entry name" value="PAAI_dom"/>
</dbReference>
<evidence type="ECO:0000313" key="4">
    <source>
        <dbReference type="EMBL" id="GFM35925.1"/>
    </source>
</evidence>
<reference evidence="4 5" key="1">
    <citation type="submission" date="2020-05" db="EMBL/GenBank/DDBJ databases">
        <title>Draft genome sequence of Desulfovibrio psychrotolerans JS1T.</title>
        <authorList>
            <person name="Ueno A."/>
            <person name="Tamazawa S."/>
            <person name="Tamamura S."/>
            <person name="Murakami T."/>
            <person name="Kiyama T."/>
            <person name="Inomata H."/>
            <person name="Amano Y."/>
            <person name="Miyakawa K."/>
            <person name="Tamaki H."/>
            <person name="Naganuma T."/>
            <person name="Kaneko K."/>
        </authorList>
    </citation>
    <scope>NUCLEOTIDE SEQUENCE [LARGE SCALE GENOMIC DNA]</scope>
    <source>
        <strain evidence="4 5">JS1</strain>
    </source>
</reference>
<sequence length="139" mass="15519">MTFPSLHSFIENEFPFHTLLGLKVDHIDEECVRLFIPYKETLIGHAKRSMIHGGVISSLVDICGGFAVWTRCKPEDHIATITLSVDYLRPARAHDLYAEARVRLLGNKVGNAHVVVWSAGTREVHVAEGRGVYNIKRGA</sequence>
<dbReference type="Gene3D" id="3.10.129.10">
    <property type="entry name" value="Hotdog Thioesterase"/>
    <property type="match status" value="1"/>
</dbReference>
<evidence type="ECO:0000259" key="3">
    <source>
        <dbReference type="Pfam" id="PF03061"/>
    </source>
</evidence>
<name>A0A7J0BRZ5_9BACT</name>